<evidence type="ECO:0000313" key="3">
    <source>
        <dbReference type="EMBL" id="CAF0762213.1"/>
    </source>
</evidence>
<dbReference type="EMBL" id="CAJNON010000009">
    <property type="protein sequence ID" value="CAF0762213.1"/>
    <property type="molecule type" value="Genomic_DNA"/>
</dbReference>
<feature type="compositionally biased region" description="Low complexity" evidence="2">
    <location>
        <begin position="1"/>
        <end position="15"/>
    </location>
</feature>
<dbReference type="InterPro" id="IPR042401">
    <property type="entry name" value="SPMAP2-like"/>
</dbReference>
<dbReference type="PANTHER" id="PTHR15901">
    <property type="entry name" value="TESTICULAR HAPLOID EXPRESSED GENE PROTEIN"/>
    <property type="match status" value="1"/>
</dbReference>
<dbReference type="PANTHER" id="PTHR15901:SF16">
    <property type="entry name" value="TESTICULAR HAPLOID EXPRESSED GENE PROTEIN"/>
    <property type="match status" value="1"/>
</dbReference>
<dbReference type="Proteomes" id="UP000663881">
    <property type="component" value="Unassembled WGS sequence"/>
</dbReference>
<protein>
    <submittedName>
        <fullName evidence="4">Uncharacterized protein</fullName>
    </submittedName>
</protein>
<evidence type="ECO:0000256" key="2">
    <source>
        <dbReference type="SAM" id="MobiDB-lite"/>
    </source>
</evidence>
<organism evidence="4 5">
    <name type="scientific">Adineta steineri</name>
    <dbReference type="NCBI Taxonomy" id="433720"/>
    <lineage>
        <taxon>Eukaryota</taxon>
        <taxon>Metazoa</taxon>
        <taxon>Spiralia</taxon>
        <taxon>Gnathifera</taxon>
        <taxon>Rotifera</taxon>
        <taxon>Eurotatoria</taxon>
        <taxon>Bdelloidea</taxon>
        <taxon>Adinetida</taxon>
        <taxon>Adinetidae</taxon>
        <taxon>Adineta</taxon>
    </lineage>
</organism>
<dbReference type="SMART" id="SM00705">
    <property type="entry name" value="THEG"/>
    <property type="match status" value="3"/>
</dbReference>
<gene>
    <name evidence="4" type="ORF">OKA104_LOCUS2811</name>
    <name evidence="3" type="ORF">VCS650_LOCUS1877</name>
</gene>
<name>A0A818IT55_9BILA</name>
<dbReference type="Pfam" id="PF14912">
    <property type="entry name" value="THEG"/>
    <property type="match status" value="2"/>
</dbReference>
<evidence type="ECO:0000313" key="4">
    <source>
        <dbReference type="EMBL" id="CAF3525067.1"/>
    </source>
</evidence>
<keyword evidence="1" id="KW-0677">Repeat</keyword>
<dbReference type="OrthoDB" id="25466at2759"/>
<dbReference type="EMBL" id="CAJOAY010000078">
    <property type="protein sequence ID" value="CAF3525067.1"/>
    <property type="molecule type" value="Genomic_DNA"/>
</dbReference>
<evidence type="ECO:0000256" key="1">
    <source>
        <dbReference type="ARBA" id="ARBA00022737"/>
    </source>
</evidence>
<proteinExistence type="predicted"/>
<reference evidence="4" key="1">
    <citation type="submission" date="2021-02" db="EMBL/GenBank/DDBJ databases">
        <authorList>
            <person name="Nowell W R."/>
        </authorList>
    </citation>
    <scope>NUCLEOTIDE SEQUENCE</scope>
</reference>
<feature type="region of interest" description="Disordered" evidence="2">
    <location>
        <begin position="1"/>
        <end position="28"/>
    </location>
</feature>
<evidence type="ECO:0000313" key="5">
    <source>
        <dbReference type="Proteomes" id="UP000663881"/>
    </source>
</evidence>
<dbReference type="InterPro" id="IPR006623">
    <property type="entry name" value="THEG"/>
</dbReference>
<feature type="compositionally biased region" description="Basic and acidic residues" evidence="2">
    <location>
        <begin position="97"/>
        <end position="106"/>
    </location>
</feature>
<feature type="region of interest" description="Disordered" evidence="2">
    <location>
        <begin position="97"/>
        <end position="136"/>
    </location>
</feature>
<dbReference type="Proteomes" id="UP000663891">
    <property type="component" value="Unassembled WGS sequence"/>
</dbReference>
<accession>A0A818IT55</accession>
<dbReference type="AlphaFoldDB" id="A0A818IT55"/>
<sequence>MPTSSSAPVSRPQSSDQRSYHEFERSPYTTVPSTALSYGATQRIASLAKPKYRRDTTVRDGFSRYYLNPTYSGVTRAASNAECSSRVSELAQPIKLQKEHRFEHPSPRPVSRGALNYRASSKIHELSAPRKPPTVE</sequence>
<comment type="caution">
    <text evidence="4">The sequence shown here is derived from an EMBL/GenBank/DDBJ whole genome shotgun (WGS) entry which is preliminary data.</text>
</comment>